<reference evidence="2 3" key="1">
    <citation type="submission" date="2020-01" db="EMBL/GenBank/DDBJ databases">
        <title>Whole-genome sequence of Heliobacterium undosum DSM 13378.</title>
        <authorList>
            <person name="Kyndt J.A."/>
            <person name="Meyer T.E."/>
        </authorList>
    </citation>
    <scope>NUCLEOTIDE SEQUENCE [LARGE SCALE GENOMIC DNA]</scope>
    <source>
        <strain evidence="2 3">DSM 13378</strain>
    </source>
</reference>
<dbReference type="PANTHER" id="PTHR43155:SF2">
    <property type="entry name" value="CYCLIC DI-GMP PHOSPHODIESTERASE PA4108"/>
    <property type="match status" value="1"/>
</dbReference>
<dbReference type="OrthoDB" id="9804747at2"/>
<name>A0A845L691_9FIRM</name>
<dbReference type="Proteomes" id="UP000463470">
    <property type="component" value="Unassembled WGS sequence"/>
</dbReference>
<protein>
    <submittedName>
        <fullName evidence="2">HD domain-containing protein</fullName>
    </submittedName>
</protein>
<dbReference type="SMART" id="SM00471">
    <property type="entry name" value="HDc"/>
    <property type="match status" value="1"/>
</dbReference>
<dbReference type="CDD" id="cd00077">
    <property type="entry name" value="HDc"/>
    <property type="match status" value="1"/>
</dbReference>
<feature type="domain" description="HD-GYP" evidence="1">
    <location>
        <begin position="117"/>
        <end position="314"/>
    </location>
</feature>
<dbReference type="PANTHER" id="PTHR43155">
    <property type="entry name" value="CYCLIC DI-GMP PHOSPHODIESTERASE PA4108-RELATED"/>
    <property type="match status" value="1"/>
</dbReference>
<dbReference type="Gene3D" id="1.10.3210.10">
    <property type="entry name" value="Hypothetical protein af1432"/>
    <property type="match status" value="1"/>
</dbReference>
<accession>A0A845L691</accession>
<dbReference type="InterPro" id="IPR037522">
    <property type="entry name" value="HD_GYP_dom"/>
</dbReference>
<comment type="caution">
    <text evidence="2">The sequence shown here is derived from an EMBL/GenBank/DDBJ whole genome shotgun (WGS) entry which is preliminary data.</text>
</comment>
<keyword evidence="3" id="KW-1185">Reference proteome</keyword>
<gene>
    <name evidence="2" type="ORF">GTO91_11590</name>
</gene>
<dbReference type="RefSeq" id="WP_161258876.1">
    <property type="nucleotide sequence ID" value="NZ_WXEY01000012.1"/>
</dbReference>
<dbReference type="AlphaFoldDB" id="A0A845L691"/>
<proteinExistence type="predicted"/>
<dbReference type="Pfam" id="PF13487">
    <property type="entry name" value="HD_5"/>
    <property type="match status" value="1"/>
</dbReference>
<dbReference type="SUPFAM" id="SSF109604">
    <property type="entry name" value="HD-domain/PDEase-like"/>
    <property type="match status" value="1"/>
</dbReference>
<organism evidence="2 3">
    <name type="scientific">Heliomicrobium undosum</name>
    <dbReference type="NCBI Taxonomy" id="121734"/>
    <lineage>
        <taxon>Bacteria</taxon>
        <taxon>Bacillati</taxon>
        <taxon>Bacillota</taxon>
        <taxon>Clostridia</taxon>
        <taxon>Eubacteriales</taxon>
        <taxon>Heliobacteriaceae</taxon>
        <taxon>Heliomicrobium</taxon>
    </lineage>
</organism>
<dbReference type="EMBL" id="WXEY01000012">
    <property type="protein sequence ID" value="MZP30354.1"/>
    <property type="molecule type" value="Genomic_DNA"/>
</dbReference>
<evidence type="ECO:0000259" key="1">
    <source>
        <dbReference type="PROSITE" id="PS51832"/>
    </source>
</evidence>
<dbReference type="PROSITE" id="PS51832">
    <property type="entry name" value="HD_GYP"/>
    <property type="match status" value="1"/>
</dbReference>
<evidence type="ECO:0000313" key="2">
    <source>
        <dbReference type="EMBL" id="MZP30354.1"/>
    </source>
</evidence>
<sequence length="369" mass="41581">MYSARTGKVSEQYAIGDILAADVFTVDGRLLIPKGTVLTDVIYRQILKWEEIGILTGQKPKTVNGIEMQYESLKKVGQEQVLFQQSIETVRDVFLDMREGHGFNEGAIRSTTSDIVSAIARDEKIGLRLSRLWESDDYTLHHSVDVCLLSTMIGMSLGLSKAELESLAVGAILHDIGKIYIPDAILNKQGKLTDEEFALIRTHPEAGMKVFQESGVRLPEEQMACILQHQEWCNGKGYPNGLRYAQIHLFARIVAVADVYSALTTNRSYRGRLDHINAVSIMSSHARDHLDKHIVFVFVDRLRDLMLNTRVRLSTGEEGYVVQFYEESPLQPTVLVTETADGRKLVSPYLIHLKEKTDVYIQQVLFGKI</sequence>
<dbReference type="InterPro" id="IPR003607">
    <property type="entry name" value="HD/PDEase_dom"/>
</dbReference>
<evidence type="ECO:0000313" key="3">
    <source>
        <dbReference type="Proteomes" id="UP000463470"/>
    </source>
</evidence>